<organism evidence="5 6">
    <name type="scientific">Trypanosoma theileri</name>
    <dbReference type="NCBI Taxonomy" id="67003"/>
    <lineage>
        <taxon>Eukaryota</taxon>
        <taxon>Discoba</taxon>
        <taxon>Euglenozoa</taxon>
        <taxon>Kinetoplastea</taxon>
        <taxon>Metakinetoplastina</taxon>
        <taxon>Trypanosomatida</taxon>
        <taxon>Trypanosomatidae</taxon>
        <taxon>Trypanosoma</taxon>
    </lineage>
</organism>
<dbReference type="EMBL" id="NBCO01000038">
    <property type="protein sequence ID" value="ORC85055.1"/>
    <property type="molecule type" value="Genomic_DNA"/>
</dbReference>
<keyword evidence="6" id="KW-1185">Reference proteome</keyword>
<feature type="region of interest" description="Disordered" evidence="2">
    <location>
        <begin position="338"/>
        <end position="397"/>
    </location>
</feature>
<evidence type="ECO:0008006" key="7">
    <source>
        <dbReference type="Google" id="ProtNLM"/>
    </source>
</evidence>
<feature type="domain" description="DUF4139" evidence="3">
    <location>
        <begin position="295"/>
        <end position="636"/>
    </location>
</feature>
<protein>
    <recommendedName>
        <fullName evidence="7">DUF4139 domain-containing protein</fullName>
    </recommendedName>
</protein>
<dbReference type="NCBIfam" id="TIGR02231">
    <property type="entry name" value="mucoidy inhibitor MuiA family protein"/>
    <property type="match status" value="1"/>
</dbReference>
<feature type="compositionally biased region" description="Basic and acidic residues" evidence="2">
    <location>
        <begin position="189"/>
        <end position="207"/>
    </location>
</feature>
<evidence type="ECO:0000256" key="2">
    <source>
        <dbReference type="SAM" id="MobiDB-lite"/>
    </source>
</evidence>
<name>A0A1X0NJZ5_9TRYP</name>
<evidence type="ECO:0000313" key="5">
    <source>
        <dbReference type="EMBL" id="ORC85055.1"/>
    </source>
</evidence>
<dbReference type="InterPro" id="IPR025554">
    <property type="entry name" value="DUF4140"/>
</dbReference>
<accession>A0A1X0NJZ5</accession>
<evidence type="ECO:0000256" key="1">
    <source>
        <dbReference type="SAM" id="Coils"/>
    </source>
</evidence>
<dbReference type="STRING" id="67003.A0A1X0NJZ5"/>
<dbReference type="AlphaFoldDB" id="A0A1X0NJZ5"/>
<feature type="compositionally biased region" description="Basic and acidic residues" evidence="2">
    <location>
        <begin position="369"/>
        <end position="381"/>
    </location>
</feature>
<proteinExistence type="predicted"/>
<evidence type="ECO:0000259" key="4">
    <source>
        <dbReference type="Pfam" id="PF13600"/>
    </source>
</evidence>
<dbReference type="GeneID" id="39989324"/>
<reference evidence="5 6" key="1">
    <citation type="submission" date="2017-03" db="EMBL/GenBank/DDBJ databases">
        <title>An alternative strategy for trypanosome survival in the mammalian bloodstream revealed through genome and transcriptome analysis of the ubiquitous bovine parasite Trypanosoma (Megatrypanum) theileri.</title>
        <authorList>
            <person name="Kelly S."/>
            <person name="Ivens A."/>
            <person name="Mott A."/>
            <person name="O'Neill E."/>
            <person name="Emms D."/>
            <person name="Macleod O."/>
            <person name="Voorheis P."/>
            <person name="Matthews J."/>
            <person name="Matthews K."/>
            <person name="Carrington M."/>
        </authorList>
    </citation>
    <scope>NUCLEOTIDE SEQUENCE [LARGE SCALE GENOMIC DNA]</scope>
    <source>
        <strain evidence="5">Edinburgh</strain>
    </source>
</reference>
<dbReference type="Pfam" id="PF13598">
    <property type="entry name" value="DUF4139"/>
    <property type="match status" value="1"/>
</dbReference>
<evidence type="ECO:0000313" key="6">
    <source>
        <dbReference type="Proteomes" id="UP000192257"/>
    </source>
</evidence>
<dbReference type="VEuPathDB" id="TriTrypDB:TM35_000381300"/>
<feature type="region of interest" description="Disordered" evidence="2">
    <location>
        <begin position="189"/>
        <end position="236"/>
    </location>
</feature>
<dbReference type="InterPro" id="IPR037291">
    <property type="entry name" value="DUF4139"/>
</dbReference>
<feature type="compositionally biased region" description="Low complexity" evidence="2">
    <location>
        <begin position="212"/>
        <end position="234"/>
    </location>
</feature>
<comment type="caution">
    <text evidence="5">The sequence shown here is derived from an EMBL/GenBank/DDBJ whole genome shotgun (WGS) entry which is preliminary data.</text>
</comment>
<gene>
    <name evidence="5" type="ORF">TM35_000381300</name>
</gene>
<evidence type="ECO:0000259" key="3">
    <source>
        <dbReference type="Pfam" id="PF13598"/>
    </source>
</evidence>
<keyword evidence="1" id="KW-0175">Coiled coil</keyword>
<dbReference type="InterPro" id="IPR011935">
    <property type="entry name" value="CHP02231"/>
</dbReference>
<dbReference type="Pfam" id="PF13600">
    <property type="entry name" value="DUF4140"/>
    <property type="match status" value="1"/>
</dbReference>
<feature type="coiled-coil region" evidence="1">
    <location>
        <begin position="104"/>
        <end position="138"/>
    </location>
</feature>
<dbReference type="Proteomes" id="UP000192257">
    <property type="component" value="Unassembled WGS sequence"/>
</dbReference>
<dbReference type="PANTHER" id="PTHR31005:SF9">
    <property type="entry name" value="DUF4139 DOMAIN-CONTAINING PROTEIN"/>
    <property type="match status" value="1"/>
</dbReference>
<dbReference type="RefSeq" id="XP_028879121.1">
    <property type="nucleotide sequence ID" value="XM_029029544.1"/>
</dbReference>
<dbReference type="PANTHER" id="PTHR31005">
    <property type="entry name" value="DUF4139 DOMAIN-CONTAINING PROTEIN"/>
    <property type="match status" value="1"/>
</dbReference>
<sequence length="644" mass="71953">MAQTERNNVNEPITIRTESKADEVTVYQQRAQVRRYAKVELPATINNAGEEEELLLYFAMPEEFDRDSVQVYFDEHTAEHVVLRATLFEENEDEVEDAEGKAAAADYASHLQNIRNELREVEKQLALNQLDLTAVKEEATLNTNLFTRLCGPVTDGLPTSLDVEYWESQLTGVEKRVRDNCAERRRLEKKDAELRKTQQHLREKQRELQQGNNNNNNDIKPLNTTSTNSSSSRSLHQRRRRNWACLVLRVRSALSAASVFVTYATTNTTAAAAAAVIQNYCGGPQKTSPHNSNNNNVGWHGEYTASLDPRRRRVTLRYTAVVRAAVEPLADVAVTLSSASHRGGKNGGGQPGDEDEGVPPSLNSAWRLEAVRNPEGRGRGIEEEEEASSEDEEDVRRRHVMWGQSLTGEGGRNDATLTASAIVNVTLPSRYTFPTDGAPLRVPLAVLEWDADIAYSTVPDMVEAVFAHATCVNKSSYLLMPGKMAVFMDGDFVANAEIERTAPGEELHLDFGVDNTIEVERKLLHRLKTVDKASLFTRERKQRILYSYSTVLTNKKQDQEGSSGAVTVTLSERIPKSNEEKLVVRLIEPKDHLTGKGQESEKRQRELEVDGKVEMKINILPGETVTVPFSFEVEAPHDATIFGL</sequence>
<feature type="domain" description="DUF4140" evidence="4">
    <location>
        <begin position="24"/>
        <end position="139"/>
    </location>
</feature>
<feature type="compositionally biased region" description="Acidic residues" evidence="2">
    <location>
        <begin position="382"/>
        <end position="393"/>
    </location>
</feature>
<dbReference type="OrthoDB" id="10068793at2759"/>